<dbReference type="InterPro" id="IPR002347">
    <property type="entry name" value="SDR_fam"/>
</dbReference>
<dbReference type="PROSITE" id="PS00061">
    <property type="entry name" value="ADH_SHORT"/>
    <property type="match status" value="1"/>
</dbReference>
<dbReference type="KEGG" id="apre:CNX65_14410"/>
<evidence type="ECO:0000313" key="5">
    <source>
        <dbReference type="Proteomes" id="UP000218505"/>
    </source>
</evidence>
<dbReference type="InterPro" id="IPR020904">
    <property type="entry name" value="Sc_DH/Rdtase_CS"/>
</dbReference>
<keyword evidence="2" id="KW-0560">Oxidoreductase</keyword>
<comment type="similarity">
    <text evidence="1 3">Belongs to the short-chain dehydrogenases/reductases (SDR) family.</text>
</comment>
<sequence>MAAATLPPVARALVIGNSDGIGLALSRRLLADGWQVVGLSRRAAPVEHPAYAHHTRDVTDPGYPALLAEIGHVDLCVYAAGVGDLLELPDLAPQTRALEVNLLGLARTAEVVLPDMLAAGAGHLIGLSSLADALISPQAPGYAASKAGMTSYLRGLAGAARGTGVAVTCVRFGFVDTKMAKSPAKPALLTVDEAVDALLRCLRTRPAVLSRPRRMAVAATALRLLTALRR</sequence>
<dbReference type="PANTHER" id="PTHR44196">
    <property type="entry name" value="DEHYDROGENASE/REDUCTASE SDR FAMILY MEMBER 7B"/>
    <property type="match status" value="1"/>
</dbReference>
<evidence type="ECO:0000256" key="1">
    <source>
        <dbReference type="ARBA" id="ARBA00006484"/>
    </source>
</evidence>
<reference evidence="4" key="1">
    <citation type="submission" date="2017-09" db="EMBL/GenBank/DDBJ databases">
        <title>Complete Genome Sequence of ansamitocin-producing Bacterium Actinosynnema pretiosum X47.</title>
        <authorList>
            <person name="Cao G."/>
            <person name="Zong G."/>
            <person name="Zhong C."/>
            <person name="Fu J."/>
        </authorList>
    </citation>
    <scope>NUCLEOTIDE SEQUENCE [LARGE SCALE GENOMIC DNA]</scope>
    <source>
        <strain evidence="4">X47</strain>
    </source>
</reference>
<evidence type="ECO:0000256" key="3">
    <source>
        <dbReference type="RuleBase" id="RU000363"/>
    </source>
</evidence>
<organism evidence="4 5">
    <name type="scientific">Actinosynnema pretiosum</name>
    <dbReference type="NCBI Taxonomy" id="42197"/>
    <lineage>
        <taxon>Bacteria</taxon>
        <taxon>Bacillati</taxon>
        <taxon>Actinomycetota</taxon>
        <taxon>Actinomycetes</taxon>
        <taxon>Pseudonocardiales</taxon>
        <taxon>Pseudonocardiaceae</taxon>
        <taxon>Actinosynnema</taxon>
    </lineage>
</organism>
<name>A0A290Z5N5_9PSEU</name>
<dbReference type="EMBL" id="CP023445">
    <property type="protein sequence ID" value="ATE54337.1"/>
    <property type="molecule type" value="Genomic_DNA"/>
</dbReference>
<evidence type="ECO:0000256" key="2">
    <source>
        <dbReference type="ARBA" id="ARBA00023002"/>
    </source>
</evidence>
<accession>A0A290Z5N5</accession>
<dbReference type="PANTHER" id="PTHR44196:SF1">
    <property type="entry name" value="DEHYDROGENASE_REDUCTASE SDR FAMILY MEMBER 7B"/>
    <property type="match status" value="1"/>
</dbReference>
<dbReference type="GO" id="GO:0016020">
    <property type="term" value="C:membrane"/>
    <property type="evidence" value="ECO:0007669"/>
    <property type="project" value="TreeGrafter"/>
</dbReference>
<protein>
    <submittedName>
        <fullName evidence="4">Short-chain dehydrogenase</fullName>
    </submittedName>
</protein>
<dbReference type="Gene3D" id="3.40.50.720">
    <property type="entry name" value="NAD(P)-binding Rossmann-like Domain"/>
    <property type="match status" value="1"/>
</dbReference>
<dbReference type="PRINTS" id="PR00080">
    <property type="entry name" value="SDRFAMILY"/>
</dbReference>
<dbReference type="InterPro" id="IPR036291">
    <property type="entry name" value="NAD(P)-bd_dom_sf"/>
</dbReference>
<dbReference type="AlphaFoldDB" id="A0A290Z5N5"/>
<keyword evidence="5" id="KW-1185">Reference proteome</keyword>
<dbReference type="SUPFAM" id="SSF51735">
    <property type="entry name" value="NAD(P)-binding Rossmann-fold domains"/>
    <property type="match status" value="1"/>
</dbReference>
<proteinExistence type="inferred from homology"/>
<dbReference type="PRINTS" id="PR00081">
    <property type="entry name" value="GDHRDH"/>
</dbReference>
<dbReference type="Proteomes" id="UP000218505">
    <property type="component" value="Chromosome"/>
</dbReference>
<dbReference type="Pfam" id="PF00106">
    <property type="entry name" value="adh_short"/>
    <property type="match status" value="1"/>
</dbReference>
<dbReference type="GO" id="GO:0016491">
    <property type="term" value="F:oxidoreductase activity"/>
    <property type="evidence" value="ECO:0007669"/>
    <property type="project" value="UniProtKB-KW"/>
</dbReference>
<gene>
    <name evidence="4" type="ORF">CNX65_14410</name>
</gene>
<evidence type="ECO:0000313" key="4">
    <source>
        <dbReference type="EMBL" id="ATE54337.1"/>
    </source>
</evidence>